<dbReference type="InterPro" id="IPR008984">
    <property type="entry name" value="SMAD_FHA_dom_sf"/>
</dbReference>
<dbReference type="GO" id="GO:0005524">
    <property type="term" value="F:ATP binding"/>
    <property type="evidence" value="ECO:0007669"/>
    <property type="project" value="UniProtKB-UniRule"/>
</dbReference>
<dbReference type="PROSITE" id="PS00108">
    <property type="entry name" value="PROTEIN_KINASE_ST"/>
    <property type="match status" value="1"/>
</dbReference>
<evidence type="ECO:0000256" key="6">
    <source>
        <dbReference type="ARBA" id="ARBA00047899"/>
    </source>
</evidence>
<feature type="domain" description="Protein kinase" evidence="10">
    <location>
        <begin position="159"/>
        <end position="416"/>
    </location>
</feature>
<evidence type="ECO:0000256" key="1">
    <source>
        <dbReference type="ARBA" id="ARBA00012513"/>
    </source>
</evidence>
<feature type="region of interest" description="Disordered" evidence="9">
    <location>
        <begin position="1"/>
        <end position="28"/>
    </location>
</feature>
<dbReference type="SUPFAM" id="SSF49879">
    <property type="entry name" value="SMAD/FHA domain"/>
    <property type="match status" value="1"/>
</dbReference>
<evidence type="ECO:0000256" key="9">
    <source>
        <dbReference type="SAM" id="MobiDB-lite"/>
    </source>
</evidence>
<gene>
    <name evidence="12" type="ORF">NEZAVI_LOCUS12044</name>
</gene>
<dbReference type="SMART" id="SM00240">
    <property type="entry name" value="FHA"/>
    <property type="match status" value="1"/>
</dbReference>
<dbReference type="PROSITE" id="PS00107">
    <property type="entry name" value="PROTEIN_KINASE_ATP"/>
    <property type="match status" value="1"/>
</dbReference>
<dbReference type="Gene3D" id="1.10.510.10">
    <property type="entry name" value="Transferase(Phosphotransferase) domain 1"/>
    <property type="match status" value="1"/>
</dbReference>
<accession>A0A9P0MSJ5</accession>
<evidence type="ECO:0000256" key="7">
    <source>
        <dbReference type="ARBA" id="ARBA00048679"/>
    </source>
</evidence>
<protein>
    <recommendedName>
        <fullName evidence="1">non-specific serine/threonine protein kinase</fullName>
        <ecNumber evidence="1">2.7.11.1</ecNumber>
    </recommendedName>
</protein>
<reference evidence="12" key="1">
    <citation type="submission" date="2022-01" db="EMBL/GenBank/DDBJ databases">
        <authorList>
            <person name="King R."/>
        </authorList>
    </citation>
    <scope>NUCLEOTIDE SEQUENCE</scope>
</reference>
<keyword evidence="3 8" id="KW-0547">Nucleotide-binding</keyword>
<dbReference type="GO" id="GO:0005737">
    <property type="term" value="C:cytoplasm"/>
    <property type="evidence" value="ECO:0007669"/>
    <property type="project" value="TreeGrafter"/>
</dbReference>
<dbReference type="InterPro" id="IPR011009">
    <property type="entry name" value="Kinase-like_dom_sf"/>
</dbReference>
<keyword evidence="2" id="KW-0723">Serine/threonine-protein kinase</keyword>
<dbReference type="PANTHER" id="PTHR44167">
    <property type="entry name" value="OVARIAN-SPECIFIC SERINE/THREONINE-PROTEIN KINASE LOK-RELATED"/>
    <property type="match status" value="1"/>
</dbReference>
<evidence type="ECO:0000256" key="5">
    <source>
        <dbReference type="ARBA" id="ARBA00022840"/>
    </source>
</evidence>
<dbReference type="Gene3D" id="2.60.200.20">
    <property type="match status" value="1"/>
</dbReference>
<dbReference type="AlphaFoldDB" id="A0A9P0MSJ5"/>
<feature type="domain" description="FHA" evidence="11">
    <location>
        <begin position="52"/>
        <end position="113"/>
    </location>
</feature>
<organism evidence="12 13">
    <name type="scientific">Nezara viridula</name>
    <name type="common">Southern green stink bug</name>
    <name type="synonym">Cimex viridulus</name>
    <dbReference type="NCBI Taxonomy" id="85310"/>
    <lineage>
        <taxon>Eukaryota</taxon>
        <taxon>Metazoa</taxon>
        <taxon>Ecdysozoa</taxon>
        <taxon>Arthropoda</taxon>
        <taxon>Hexapoda</taxon>
        <taxon>Insecta</taxon>
        <taxon>Pterygota</taxon>
        <taxon>Neoptera</taxon>
        <taxon>Paraneoptera</taxon>
        <taxon>Hemiptera</taxon>
        <taxon>Heteroptera</taxon>
        <taxon>Panheteroptera</taxon>
        <taxon>Pentatomomorpha</taxon>
        <taxon>Pentatomoidea</taxon>
        <taxon>Pentatomidae</taxon>
        <taxon>Pentatominae</taxon>
        <taxon>Nezara</taxon>
    </lineage>
</organism>
<feature type="binding site" evidence="8">
    <location>
        <position position="188"/>
    </location>
    <ligand>
        <name>ATP</name>
        <dbReference type="ChEBI" id="CHEBI:30616"/>
    </ligand>
</feature>
<dbReference type="PANTHER" id="PTHR44167:SF24">
    <property type="entry name" value="SERINE_THREONINE-PROTEIN KINASE CHK2"/>
    <property type="match status" value="1"/>
</dbReference>
<dbReference type="EC" id="2.7.11.1" evidence="1"/>
<proteinExistence type="predicted"/>
<comment type="catalytic activity">
    <reaction evidence="6">
        <text>L-threonyl-[protein] + ATP = O-phospho-L-threonyl-[protein] + ADP + H(+)</text>
        <dbReference type="Rhea" id="RHEA:46608"/>
        <dbReference type="Rhea" id="RHEA-COMP:11060"/>
        <dbReference type="Rhea" id="RHEA-COMP:11605"/>
        <dbReference type="ChEBI" id="CHEBI:15378"/>
        <dbReference type="ChEBI" id="CHEBI:30013"/>
        <dbReference type="ChEBI" id="CHEBI:30616"/>
        <dbReference type="ChEBI" id="CHEBI:61977"/>
        <dbReference type="ChEBI" id="CHEBI:456216"/>
        <dbReference type="EC" id="2.7.11.1"/>
    </reaction>
</comment>
<dbReference type="SMART" id="SM00220">
    <property type="entry name" value="S_TKc"/>
    <property type="match status" value="1"/>
</dbReference>
<keyword evidence="4" id="KW-0418">Kinase</keyword>
<dbReference type="Pfam" id="PF00069">
    <property type="entry name" value="Pkinase"/>
    <property type="match status" value="1"/>
</dbReference>
<dbReference type="GO" id="GO:0004674">
    <property type="term" value="F:protein serine/threonine kinase activity"/>
    <property type="evidence" value="ECO:0007669"/>
    <property type="project" value="UniProtKB-KW"/>
</dbReference>
<dbReference type="FunFam" id="1.10.510.10:FF:000571">
    <property type="entry name" value="Maternal embryonic leucine zipper kinase"/>
    <property type="match status" value="1"/>
</dbReference>
<dbReference type="EMBL" id="OV725081">
    <property type="protein sequence ID" value="CAH1403434.1"/>
    <property type="molecule type" value="Genomic_DNA"/>
</dbReference>
<name>A0A9P0MSJ5_NEZVI</name>
<dbReference type="InterPro" id="IPR008271">
    <property type="entry name" value="Ser/Thr_kinase_AS"/>
</dbReference>
<evidence type="ECO:0000313" key="12">
    <source>
        <dbReference type="EMBL" id="CAH1403434.1"/>
    </source>
</evidence>
<dbReference type="GO" id="GO:0044773">
    <property type="term" value="P:mitotic DNA damage checkpoint signaling"/>
    <property type="evidence" value="ECO:0007669"/>
    <property type="project" value="TreeGrafter"/>
</dbReference>
<evidence type="ECO:0000259" key="10">
    <source>
        <dbReference type="SMART" id="SM00220"/>
    </source>
</evidence>
<dbReference type="Pfam" id="PF00498">
    <property type="entry name" value="FHA"/>
    <property type="match status" value="1"/>
</dbReference>
<comment type="catalytic activity">
    <reaction evidence="7">
        <text>L-seryl-[protein] + ATP = O-phospho-L-seryl-[protein] + ADP + H(+)</text>
        <dbReference type="Rhea" id="RHEA:17989"/>
        <dbReference type="Rhea" id="RHEA-COMP:9863"/>
        <dbReference type="Rhea" id="RHEA-COMP:11604"/>
        <dbReference type="ChEBI" id="CHEBI:15378"/>
        <dbReference type="ChEBI" id="CHEBI:29999"/>
        <dbReference type="ChEBI" id="CHEBI:30616"/>
        <dbReference type="ChEBI" id="CHEBI:83421"/>
        <dbReference type="ChEBI" id="CHEBI:456216"/>
        <dbReference type="EC" id="2.7.11.1"/>
    </reaction>
</comment>
<keyword evidence="13" id="KW-1185">Reference proteome</keyword>
<dbReference type="Proteomes" id="UP001152798">
    <property type="component" value="Chromosome 5"/>
</dbReference>
<evidence type="ECO:0000256" key="3">
    <source>
        <dbReference type="ARBA" id="ARBA00022741"/>
    </source>
</evidence>
<evidence type="ECO:0000256" key="2">
    <source>
        <dbReference type="ARBA" id="ARBA00022527"/>
    </source>
</evidence>
<dbReference type="OrthoDB" id="40902at2759"/>
<dbReference type="InterPro" id="IPR000719">
    <property type="entry name" value="Prot_kinase_dom"/>
</dbReference>
<dbReference type="InterPro" id="IPR017441">
    <property type="entry name" value="Protein_kinase_ATP_BS"/>
</dbReference>
<evidence type="ECO:0000256" key="4">
    <source>
        <dbReference type="ARBA" id="ARBA00022777"/>
    </source>
</evidence>
<keyword evidence="4" id="KW-0808">Transferase</keyword>
<evidence type="ECO:0000259" key="11">
    <source>
        <dbReference type="SMART" id="SM00240"/>
    </source>
</evidence>
<dbReference type="InterPro" id="IPR000253">
    <property type="entry name" value="FHA_dom"/>
</dbReference>
<keyword evidence="5 8" id="KW-0067">ATP-binding</keyword>
<dbReference type="GO" id="GO:0005634">
    <property type="term" value="C:nucleus"/>
    <property type="evidence" value="ECO:0007669"/>
    <property type="project" value="TreeGrafter"/>
</dbReference>
<sequence length="441" mass="50664">MAYDNFNECSPDLPDTAPTEENVETSSEEPYWGKLIQITDQGQNMRVLTAECYRIGRAPSCELPVTENDVGTELCTKISKIHCRLYRDTFEDQHLVFLEDLSLNGTYVNNKKVGKNERILLHHTAEISLAAPSFKMYLYIDNNNNNQNDWLHESLESKFCILKHLGSGAFGDVRLVLDQQTYRRYAMKKISKHDVPECKIYNEVYILKRLNHPFIVNVENVFDSPEAVFITLEYMPGGNLLSRIKNLRKIPEPECKLIFYQLILGIQYLHEEGITHRDLKPENVLVNTQGTGDYIIVKITDFGLSKVIDSKTELKSICGTMKYMAPEILARYAPTYTNKVDIWSFGIMLFYCLSGEHPFVGDKNTLTIKIVVGKYEMTPSGWHLISKHAKNLVRKILVIDPLKRLCISSILNHPWLKDERLIQRIDDTIAIINNANRNSVN</sequence>
<evidence type="ECO:0000313" key="13">
    <source>
        <dbReference type="Proteomes" id="UP001152798"/>
    </source>
</evidence>
<dbReference type="SUPFAM" id="SSF56112">
    <property type="entry name" value="Protein kinase-like (PK-like)"/>
    <property type="match status" value="1"/>
</dbReference>
<evidence type="ECO:0000256" key="8">
    <source>
        <dbReference type="PROSITE-ProRule" id="PRU10141"/>
    </source>
</evidence>